<evidence type="ECO:0000256" key="1">
    <source>
        <dbReference type="SAM" id="MobiDB-lite"/>
    </source>
</evidence>
<name>A0A2L2TI53_9HYPO</name>
<dbReference type="KEGG" id="fvn:FVRRES_13923"/>
<dbReference type="Proteomes" id="UP000245910">
    <property type="component" value="Chromosome IIII"/>
</dbReference>
<feature type="region of interest" description="Disordered" evidence="1">
    <location>
        <begin position="1"/>
        <end position="30"/>
    </location>
</feature>
<dbReference type="OrthoDB" id="5152846at2759"/>
<sequence length="73" mass="8032">MDQSRANNITACSSREGSGGRLSQATTPSTPLQQFDAAHRQGLMMDRWMKETPKNEPYHGLVVTEVDNAASRP</sequence>
<protein>
    <submittedName>
        <fullName evidence="2">Uncharacterized protein</fullName>
    </submittedName>
</protein>
<dbReference type="GeneID" id="37265552"/>
<dbReference type="RefSeq" id="XP_025583620.1">
    <property type="nucleotide sequence ID" value="XM_025729343.2"/>
</dbReference>
<dbReference type="AlphaFoldDB" id="A0A2L2TI53"/>
<evidence type="ECO:0000313" key="2">
    <source>
        <dbReference type="EMBL" id="CEI42175.1"/>
    </source>
</evidence>
<reference evidence="3" key="1">
    <citation type="submission" date="2014-10" db="EMBL/GenBank/DDBJ databases">
        <authorList>
            <person name="King R."/>
        </authorList>
    </citation>
    <scope>NUCLEOTIDE SEQUENCE [LARGE SCALE GENOMIC DNA]</scope>
    <source>
        <strain evidence="3">A3/5</strain>
    </source>
</reference>
<dbReference type="EMBL" id="LN649232">
    <property type="protein sequence ID" value="CEI42175.1"/>
    <property type="molecule type" value="Genomic_DNA"/>
</dbReference>
<evidence type="ECO:0000313" key="3">
    <source>
        <dbReference type="Proteomes" id="UP000245910"/>
    </source>
</evidence>
<organism evidence="2 3">
    <name type="scientific">Fusarium venenatum</name>
    <dbReference type="NCBI Taxonomy" id="56646"/>
    <lineage>
        <taxon>Eukaryota</taxon>
        <taxon>Fungi</taxon>
        <taxon>Dikarya</taxon>
        <taxon>Ascomycota</taxon>
        <taxon>Pezizomycotina</taxon>
        <taxon>Sordariomycetes</taxon>
        <taxon>Hypocreomycetidae</taxon>
        <taxon>Hypocreales</taxon>
        <taxon>Nectriaceae</taxon>
        <taxon>Fusarium</taxon>
    </lineage>
</organism>
<accession>A0A2L2TI53</accession>
<keyword evidence="3" id="KW-1185">Reference proteome</keyword>
<proteinExistence type="predicted"/>